<feature type="transmembrane region" description="Helical" evidence="1">
    <location>
        <begin position="71"/>
        <end position="89"/>
    </location>
</feature>
<keyword evidence="1" id="KW-0812">Transmembrane</keyword>
<evidence type="ECO:0008006" key="4">
    <source>
        <dbReference type="Google" id="ProtNLM"/>
    </source>
</evidence>
<dbReference type="EMBL" id="CP000155">
    <property type="protein sequence ID" value="ABC32305.1"/>
    <property type="molecule type" value="Genomic_DNA"/>
</dbReference>
<sequence length="96" mass="10816">MTETNLSVPEDILLLRREELDELLDHAAEKGALRVLSHLGLENGHAARDIRELRDLLEAWRDARRTAWRTLVKAMTTGLLAAFLVGAAIKLKLFQS</sequence>
<dbReference type="Proteomes" id="UP000000238">
    <property type="component" value="Chromosome"/>
</dbReference>
<dbReference type="Pfam" id="PF19622">
    <property type="entry name" value="DUF6127"/>
    <property type="match status" value="1"/>
</dbReference>
<dbReference type="HOGENOM" id="CLU_182795_0_0_6"/>
<protein>
    <recommendedName>
        <fullName evidence="4">Transmembrane protein</fullName>
    </recommendedName>
</protein>
<keyword evidence="3" id="KW-1185">Reference proteome</keyword>
<evidence type="ECO:0000256" key="1">
    <source>
        <dbReference type="SAM" id="Phobius"/>
    </source>
</evidence>
<evidence type="ECO:0000313" key="3">
    <source>
        <dbReference type="Proteomes" id="UP000000238"/>
    </source>
</evidence>
<evidence type="ECO:0000313" key="2">
    <source>
        <dbReference type="EMBL" id="ABC32305.1"/>
    </source>
</evidence>
<dbReference type="AlphaFoldDB" id="Q2SAL9"/>
<name>Q2SAL9_HAHCH</name>
<dbReference type="KEGG" id="hch:HCH_05647"/>
<accession>Q2SAL9</accession>
<dbReference type="OrthoDB" id="8480762at2"/>
<keyword evidence="1" id="KW-0472">Membrane</keyword>
<dbReference type="RefSeq" id="WP_011399364.1">
    <property type="nucleotide sequence ID" value="NC_007645.1"/>
</dbReference>
<dbReference type="InterPro" id="IPR046130">
    <property type="entry name" value="DUF6127"/>
</dbReference>
<organism evidence="2 3">
    <name type="scientific">Hahella chejuensis (strain KCTC 2396)</name>
    <dbReference type="NCBI Taxonomy" id="349521"/>
    <lineage>
        <taxon>Bacteria</taxon>
        <taxon>Pseudomonadati</taxon>
        <taxon>Pseudomonadota</taxon>
        <taxon>Gammaproteobacteria</taxon>
        <taxon>Oceanospirillales</taxon>
        <taxon>Hahellaceae</taxon>
        <taxon>Hahella</taxon>
    </lineage>
</organism>
<reference evidence="2 3" key="1">
    <citation type="journal article" date="2005" name="Nucleic Acids Res.">
        <title>Genomic blueprint of Hahella chejuensis, a marine microbe producing an algicidal agent.</title>
        <authorList>
            <person name="Jeong H."/>
            <person name="Yim J.H."/>
            <person name="Lee C."/>
            <person name="Choi S.-H."/>
            <person name="Park Y.K."/>
            <person name="Yoon S.H."/>
            <person name="Hur C.-G."/>
            <person name="Kang H.-Y."/>
            <person name="Kim D."/>
            <person name="Lee H.H."/>
            <person name="Park K.H."/>
            <person name="Park S.-H."/>
            <person name="Park H.-S."/>
            <person name="Lee H.K."/>
            <person name="Oh T.K."/>
            <person name="Kim J.F."/>
        </authorList>
    </citation>
    <scope>NUCLEOTIDE SEQUENCE [LARGE SCALE GENOMIC DNA]</scope>
    <source>
        <strain evidence="2 3">KCTC 2396</strain>
    </source>
</reference>
<gene>
    <name evidence="2" type="ordered locus">HCH_05647</name>
</gene>
<keyword evidence="1" id="KW-1133">Transmembrane helix</keyword>
<dbReference type="STRING" id="349521.HCH_05647"/>
<dbReference type="eggNOG" id="ENOG5032KYR">
    <property type="taxonomic scope" value="Bacteria"/>
</dbReference>
<proteinExistence type="predicted"/>